<dbReference type="STRING" id="1156394.T0PVB4"/>
<evidence type="ECO:0000313" key="1">
    <source>
        <dbReference type="EMBL" id="EQC26201.1"/>
    </source>
</evidence>
<proteinExistence type="predicted"/>
<dbReference type="PANTHER" id="PTHR34365">
    <property type="entry name" value="ENOLASE (DUF1399)"/>
    <property type="match status" value="1"/>
</dbReference>
<evidence type="ECO:0000313" key="2">
    <source>
        <dbReference type="Proteomes" id="UP000030762"/>
    </source>
</evidence>
<sequence>MTSLLSLDVHVHPIDPVRGSRVARTLALSTVAGRTLIVLAAPPSKDQPVPPIVDAYDLGDCTRADIVAPTPIAPTLLDLGFATGRQLLLDCHSVNAQMDLLEALRPFVSERNAPDGPVWRQLLAATTTNAAALPPVTHLPSVADVQAHVRGMKRMYDLLQAIPSAPALYETLLDLEAAYVAEHVSLRTAPAPDNFCHTVYQLHPLAFALGTNAPRPTKKSLKMIAGVCPYCHAELPRCTKDSMYLQQCDIRCASCHELFGPETYYKTAHGTTAFNVPLRKTLSACPHKTCRHPIAADAQFRLHILGDVISCAKCKSDLAYETFQIAVFIQEHPTFELLTNKKRAHVTLRIAAPGIPTDGTWATFISEVQARIADVADTACKDGVYFFRQLIHRALVLVQVNAVGAFSIDLVQAMYRQLDFVQKVCPNVEYWLNDDVLATSLVRYRQFIEAVRTKKAGEMLVPTIDIDLAWHTHMTMPPEYIRCSSKAVGFVMDHDDTVAGPSLTTAFAATRGLWSSTHGAAYSQYNSKDFGLFAAKDVRFAHALSQLADDATVVLSLIGTPVFDHRTRVNASHGDALMQASGIYTTKGPVTQGDNNVDTGCALGGCGETGLMKLLGIKHKVR</sequence>
<dbReference type="InParanoid" id="T0PVB4"/>
<protein>
    <submittedName>
        <fullName evidence="1">Uncharacterized protein</fullName>
    </submittedName>
</protein>
<dbReference type="InterPro" id="IPR009836">
    <property type="entry name" value="GRDP-like"/>
</dbReference>
<dbReference type="eggNOG" id="ENOG502RYJ5">
    <property type="taxonomic scope" value="Eukaryota"/>
</dbReference>
<dbReference type="RefSeq" id="XP_008620346.1">
    <property type="nucleotide sequence ID" value="XM_008622124.1"/>
</dbReference>
<gene>
    <name evidence="1" type="ORF">SDRG_15938</name>
</gene>
<dbReference type="Proteomes" id="UP000030762">
    <property type="component" value="Unassembled WGS sequence"/>
</dbReference>
<accession>T0PVB4</accession>
<dbReference type="OrthoDB" id="64309at2759"/>
<dbReference type="OMA" id="CHAELPR"/>
<reference evidence="1 2" key="1">
    <citation type="submission" date="2012-04" db="EMBL/GenBank/DDBJ databases">
        <title>The Genome Sequence of Saprolegnia declina VS20.</title>
        <authorList>
            <consortium name="The Broad Institute Genome Sequencing Platform"/>
            <person name="Russ C."/>
            <person name="Nusbaum C."/>
            <person name="Tyler B."/>
            <person name="van West P."/>
            <person name="Dieguez-Uribeondo J."/>
            <person name="de Bruijn I."/>
            <person name="Tripathy S."/>
            <person name="Jiang R."/>
            <person name="Young S.K."/>
            <person name="Zeng Q."/>
            <person name="Gargeya S."/>
            <person name="Fitzgerald M."/>
            <person name="Haas B."/>
            <person name="Abouelleil A."/>
            <person name="Alvarado L."/>
            <person name="Arachchi H.M."/>
            <person name="Berlin A."/>
            <person name="Chapman S.B."/>
            <person name="Goldberg J."/>
            <person name="Griggs A."/>
            <person name="Gujja S."/>
            <person name="Hansen M."/>
            <person name="Howarth C."/>
            <person name="Imamovic A."/>
            <person name="Larimer J."/>
            <person name="McCowen C."/>
            <person name="Montmayeur A."/>
            <person name="Murphy C."/>
            <person name="Neiman D."/>
            <person name="Pearson M."/>
            <person name="Priest M."/>
            <person name="Roberts A."/>
            <person name="Saif S."/>
            <person name="Shea T."/>
            <person name="Sisk P."/>
            <person name="Sykes S."/>
            <person name="Wortman J."/>
            <person name="Nusbaum C."/>
            <person name="Birren B."/>
        </authorList>
    </citation>
    <scope>NUCLEOTIDE SEQUENCE [LARGE SCALE GENOMIC DNA]</scope>
    <source>
        <strain evidence="1 2">VS20</strain>
    </source>
</reference>
<dbReference type="VEuPathDB" id="FungiDB:SDRG_15938"/>
<dbReference type="Pfam" id="PF07173">
    <property type="entry name" value="GRDP-like"/>
    <property type="match status" value="1"/>
</dbReference>
<name>T0PVB4_SAPDV</name>
<dbReference type="GeneID" id="19956665"/>
<dbReference type="EMBL" id="JH767238">
    <property type="protein sequence ID" value="EQC26201.1"/>
    <property type="molecule type" value="Genomic_DNA"/>
</dbReference>
<dbReference type="PANTHER" id="PTHR34365:SF7">
    <property type="entry name" value="GLYCINE-RICH DOMAIN-CONTAINING PROTEIN 1"/>
    <property type="match status" value="1"/>
</dbReference>
<dbReference type="AlphaFoldDB" id="T0PVB4"/>
<organism evidence="1 2">
    <name type="scientific">Saprolegnia diclina (strain VS20)</name>
    <dbReference type="NCBI Taxonomy" id="1156394"/>
    <lineage>
        <taxon>Eukaryota</taxon>
        <taxon>Sar</taxon>
        <taxon>Stramenopiles</taxon>
        <taxon>Oomycota</taxon>
        <taxon>Saprolegniomycetes</taxon>
        <taxon>Saprolegniales</taxon>
        <taxon>Saprolegniaceae</taxon>
        <taxon>Saprolegnia</taxon>
    </lineage>
</organism>
<keyword evidence="2" id="KW-1185">Reference proteome</keyword>